<sequence length="662" mass="66167">MGRRRWNKKHPQKAEEQRQPRPEDVVDPPARLLALQPNSTVVAVAIGPRVTLVDYKTGEVVPLAIPAAPPVVATHKHNARTQPKKQAAPAAAAAAAAAADKDGAAAEPAEAEAAEAQAQPAEEPSAQAAPPAAPSAHNGNVRLLAFSPDGRCLLTGGDDKTARLWAAPSFSGTATTAATGTTTSSGASTATAAATATATAPAAAAAAGSISSSLTGSSTQASSGRGSSTGSTRSPWPCVAAWRCPKKTSAGGFSHAGTHALFADKFGDVLVGPVPADLDAAVAAATAATAGAEAAPAAVAAAPSTLLGHFCSIVTGVAAAPCGRLLATSDKDYKVRVSVLPPQLHQVSVEIQAYCLGHQDFVSCIAFAVRQPGSGSGSGPDALLVSGSGDGTVRLWGYVSGAQLASYVASQPISQPAAAAGGADGGADGADGAEGEGAEGEEGGEGADEEEGGDDGAGGGDGGEGEGEPTRRSKAPPCAPVLSLAVSPDSTTVAVVVEGEDEVQLLRLDWAARGLAPLQRLQWPDVRYPCQVAFGPTGQLWVAGGAPLPSARSVHIGVAQPAADGSGSYCVCTDAVLAPAARAALEARVPEEEAQMAEGGALFAYSKRYRKPEYDEDAANERKRHRADHKETLRLAALRQRQDAAAAGAGAGADTGAAKQQA</sequence>
<keyword evidence="3" id="KW-0819">tRNA processing</keyword>
<dbReference type="SUPFAM" id="SSF50978">
    <property type="entry name" value="WD40 repeat-like"/>
    <property type="match status" value="1"/>
</dbReference>
<gene>
    <name evidence="8" type="ORF">HXX76_011791</name>
</gene>
<evidence type="ECO:0000256" key="6">
    <source>
        <dbReference type="PROSITE-ProRule" id="PRU00221"/>
    </source>
</evidence>
<dbReference type="OrthoDB" id="339900at2759"/>
<feature type="repeat" description="WD" evidence="6">
    <location>
        <begin position="383"/>
        <end position="406"/>
    </location>
</feature>
<comment type="subcellular location">
    <subcellularLocation>
        <location evidence="1">Nucleus</location>
    </subcellularLocation>
</comment>
<feature type="compositionally biased region" description="Basic residues" evidence="7">
    <location>
        <begin position="1"/>
        <end position="11"/>
    </location>
</feature>
<keyword evidence="2 6" id="KW-0853">WD repeat</keyword>
<evidence type="ECO:0000313" key="9">
    <source>
        <dbReference type="Proteomes" id="UP000650467"/>
    </source>
</evidence>
<evidence type="ECO:0000256" key="7">
    <source>
        <dbReference type="SAM" id="MobiDB-lite"/>
    </source>
</evidence>
<feature type="region of interest" description="Disordered" evidence="7">
    <location>
        <begin position="74"/>
        <end position="136"/>
    </location>
</feature>
<keyword evidence="4" id="KW-0677">Repeat</keyword>
<keyword evidence="9" id="KW-1185">Reference proteome</keyword>
<accession>A0A835VRJ0</accession>
<feature type="region of interest" description="Disordered" evidence="7">
    <location>
        <begin position="1"/>
        <end position="28"/>
    </location>
</feature>
<dbReference type="Gene3D" id="2.130.10.10">
    <property type="entry name" value="YVTN repeat-like/Quinoprotein amine dehydrogenase"/>
    <property type="match status" value="2"/>
</dbReference>
<reference evidence="8" key="1">
    <citation type="journal article" date="2020" name="bioRxiv">
        <title>Comparative genomics of Chlamydomonas.</title>
        <authorList>
            <person name="Craig R.J."/>
            <person name="Hasan A.R."/>
            <person name="Ness R.W."/>
            <person name="Keightley P.D."/>
        </authorList>
    </citation>
    <scope>NUCLEOTIDE SEQUENCE</scope>
    <source>
        <strain evidence="8">SAG 7.73</strain>
    </source>
</reference>
<dbReference type="GO" id="GO:0043527">
    <property type="term" value="C:tRNA methyltransferase complex"/>
    <property type="evidence" value="ECO:0007669"/>
    <property type="project" value="TreeGrafter"/>
</dbReference>
<dbReference type="GO" id="GO:0006400">
    <property type="term" value="P:tRNA modification"/>
    <property type="evidence" value="ECO:0007669"/>
    <property type="project" value="TreeGrafter"/>
</dbReference>
<feature type="compositionally biased region" description="Low complexity" evidence="7">
    <location>
        <begin position="209"/>
        <end position="234"/>
    </location>
</feature>
<protein>
    <recommendedName>
        <fullName evidence="10">tRNA (guanine-N(7)-)-methyltransferase non-catalytic subunit</fullName>
    </recommendedName>
</protein>
<dbReference type="InterPro" id="IPR001680">
    <property type="entry name" value="WD40_rpt"/>
</dbReference>
<keyword evidence="5" id="KW-0539">Nucleus</keyword>
<feature type="repeat" description="WD" evidence="6">
    <location>
        <begin position="134"/>
        <end position="165"/>
    </location>
</feature>
<dbReference type="GO" id="GO:0005634">
    <property type="term" value="C:nucleus"/>
    <property type="evidence" value="ECO:0007669"/>
    <property type="project" value="UniProtKB-SubCell"/>
</dbReference>
<evidence type="ECO:0000256" key="5">
    <source>
        <dbReference type="ARBA" id="ARBA00023242"/>
    </source>
</evidence>
<feature type="compositionally biased region" description="Low complexity" evidence="7">
    <location>
        <begin position="114"/>
        <end position="136"/>
    </location>
</feature>
<feature type="compositionally biased region" description="Basic residues" evidence="7">
    <location>
        <begin position="74"/>
        <end position="83"/>
    </location>
</feature>
<dbReference type="Pfam" id="PF00400">
    <property type="entry name" value="WD40"/>
    <property type="match status" value="3"/>
</dbReference>
<dbReference type="InterPro" id="IPR028884">
    <property type="entry name" value="Trm82"/>
</dbReference>
<dbReference type="InterPro" id="IPR015943">
    <property type="entry name" value="WD40/YVTN_repeat-like_dom_sf"/>
</dbReference>
<feature type="compositionally biased region" description="Basic and acidic residues" evidence="7">
    <location>
        <begin position="12"/>
        <end position="24"/>
    </location>
</feature>
<evidence type="ECO:0008006" key="10">
    <source>
        <dbReference type="Google" id="ProtNLM"/>
    </source>
</evidence>
<dbReference type="InterPro" id="IPR036322">
    <property type="entry name" value="WD40_repeat_dom_sf"/>
</dbReference>
<dbReference type="EMBL" id="JAEHOC010000047">
    <property type="protein sequence ID" value="KAG2426567.1"/>
    <property type="molecule type" value="Genomic_DNA"/>
</dbReference>
<feature type="region of interest" description="Disordered" evidence="7">
    <location>
        <begin position="416"/>
        <end position="478"/>
    </location>
</feature>
<dbReference type="SMART" id="SM00320">
    <property type="entry name" value="WD40"/>
    <property type="match status" value="3"/>
</dbReference>
<evidence type="ECO:0000256" key="3">
    <source>
        <dbReference type="ARBA" id="ARBA00022694"/>
    </source>
</evidence>
<dbReference type="GO" id="GO:0005829">
    <property type="term" value="C:cytosol"/>
    <property type="evidence" value="ECO:0007669"/>
    <property type="project" value="TreeGrafter"/>
</dbReference>
<evidence type="ECO:0000256" key="4">
    <source>
        <dbReference type="ARBA" id="ARBA00022737"/>
    </source>
</evidence>
<dbReference type="PROSITE" id="PS50082">
    <property type="entry name" value="WD_REPEATS_2"/>
    <property type="match status" value="2"/>
</dbReference>
<feature type="compositionally biased region" description="Acidic residues" evidence="7">
    <location>
        <begin position="431"/>
        <end position="454"/>
    </location>
</feature>
<proteinExistence type="predicted"/>
<dbReference type="Proteomes" id="UP000650467">
    <property type="component" value="Unassembled WGS sequence"/>
</dbReference>
<feature type="compositionally biased region" description="Low complexity" evidence="7">
    <location>
        <begin position="84"/>
        <end position="98"/>
    </location>
</feature>
<comment type="caution">
    <text evidence="8">The sequence shown here is derived from an EMBL/GenBank/DDBJ whole genome shotgun (WGS) entry which is preliminary data.</text>
</comment>
<dbReference type="PANTHER" id="PTHR16288:SF0">
    <property type="entry name" value="TRNA (GUANINE-N(7)-)-METHYLTRANSFERASE NON-CATALYTIC SUBUNIT WDR4"/>
    <property type="match status" value="1"/>
</dbReference>
<dbReference type="PANTHER" id="PTHR16288">
    <property type="entry name" value="WD40 REPEAT PROTEIN 4"/>
    <property type="match status" value="1"/>
</dbReference>
<evidence type="ECO:0000256" key="2">
    <source>
        <dbReference type="ARBA" id="ARBA00022574"/>
    </source>
</evidence>
<evidence type="ECO:0000313" key="8">
    <source>
        <dbReference type="EMBL" id="KAG2426567.1"/>
    </source>
</evidence>
<evidence type="ECO:0000256" key="1">
    <source>
        <dbReference type="ARBA" id="ARBA00004123"/>
    </source>
</evidence>
<dbReference type="GO" id="GO:0036265">
    <property type="term" value="P:RNA (guanine-N7)-methylation"/>
    <property type="evidence" value="ECO:0007669"/>
    <property type="project" value="InterPro"/>
</dbReference>
<feature type="region of interest" description="Disordered" evidence="7">
    <location>
        <begin position="209"/>
        <end position="235"/>
    </location>
</feature>
<dbReference type="PROSITE" id="PS50294">
    <property type="entry name" value="WD_REPEATS_REGION"/>
    <property type="match status" value="1"/>
</dbReference>
<organism evidence="8 9">
    <name type="scientific">Chlamydomonas incerta</name>
    <dbReference type="NCBI Taxonomy" id="51695"/>
    <lineage>
        <taxon>Eukaryota</taxon>
        <taxon>Viridiplantae</taxon>
        <taxon>Chlorophyta</taxon>
        <taxon>core chlorophytes</taxon>
        <taxon>Chlorophyceae</taxon>
        <taxon>CS clade</taxon>
        <taxon>Chlamydomonadales</taxon>
        <taxon>Chlamydomonadaceae</taxon>
        <taxon>Chlamydomonas</taxon>
    </lineage>
</organism>
<name>A0A835VRJ0_CHLIN</name>
<dbReference type="AlphaFoldDB" id="A0A835VRJ0"/>